<accession>A0A4S2LA69</accession>
<dbReference type="EMBL" id="QBLH01000150">
    <property type="protein sequence ID" value="TGZ57419.1"/>
    <property type="molecule type" value="Genomic_DNA"/>
</dbReference>
<evidence type="ECO:0000313" key="1">
    <source>
        <dbReference type="EMBL" id="TGZ57419.1"/>
    </source>
</evidence>
<proteinExistence type="predicted"/>
<dbReference type="AlphaFoldDB" id="A0A4S2LA69"/>
<keyword evidence="2" id="KW-1185">Reference proteome</keyword>
<protein>
    <submittedName>
        <fullName evidence="1">Uncharacterized protein</fullName>
    </submittedName>
</protein>
<comment type="caution">
    <text evidence="1">The sequence shown here is derived from an EMBL/GenBank/DDBJ whole genome shotgun (WGS) entry which is preliminary data.</text>
</comment>
<dbReference type="Proteomes" id="UP000310200">
    <property type="component" value="Unassembled WGS sequence"/>
</dbReference>
<gene>
    <name evidence="1" type="ORF">DBV15_05780</name>
</gene>
<evidence type="ECO:0000313" key="2">
    <source>
        <dbReference type="Proteomes" id="UP000310200"/>
    </source>
</evidence>
<sequence>MYKLAVKENALLSERALPFFSEKRLMFCTALLFFYVDDVELCASFLQSRVEEPIKRTACTLSIYNIYMKVVSIYIALLKGEKKRQRYFLIERQAYSKGLREYFTTKRIATLDSVYIYLYKINIIY</sequence>
<name>A0A4S2LA69_9HYME</name>
<reference evidence="1 2" key="1">
    <citation type="journal article" date="2019" name="Philos. Trans. R. Soc. Lond., B, Biol. Sci.">
        <title>Ant behaviour and brain gene expression of defending hosts depend on the ecological success of the intruding social parasite.</title>
        <authorList>
            <person name="Kaur R."/>
            <person name="Stoldt M."/>
            <person name="Jongepier E."/>
            <person name="Feldmeyer B."/>
            <person name="Menzel F."/>
            <person name="Bornberg-Bauer E."/>
            <person name="Foitzik S."/>
        </authorList>
    </citation>
    <scope>NUCLEOTIDE SEQUENCE [LARGE SCALE GENOMIC DNA]</scope>
    <source>
        <tissue evidence="1">Whole body</tissue>
    </source>
</reference>
<organism evidence="1 2">
    <name type="scientific">Temnothorax longispinosus</name>
    <dbReference type="NCBI Taxonomy" id="300112"/>
    <lineage>
        <taxon>Eukaryota</taxon>
        <taxon>Metazoa</taxon>
        <taxon>Ecdysozoa</taxon>
        <taxon>Arthropoda</taxon>
        <taxon>Hexapoda</taxon>
        <taxon>Insecta</taxon>
        <taxon>Pterygota</taxon>
        <taxon>Neoptera</taxon>
        <taxon>Endopterygota</taxon>
        <taxon>Hymenoptera</taxon>
        <taxon>Apocrita</taxon>
        <taxon>Aculeata</taxon>
        <taxon>Formicoidea</taxon>
        <taxon>Formicidae</taxon>
        <taxon>Myrmicinae</taxon>
        <taxon>Temnothorax</taxon>
    </lineage>
</organism>